<dbReference type="InterPro" id="IPR050194">
    <property type="entry name" value="Glycosyltransferase_grp1"/>
</dbReference>
<name>T0HYP1_9SPHN</name>
<comment type="caution">
    <text evidence="3">The sequence shown here is derived from an EMBL/GenBank/DDBJ whole genome shotgun (WGS) entry which is preliminary data.</text>
</comment>
<evidence type="ECO:0000259" key="1">
    <source>
        <dbReference type="Pfam" id="PF00534"/>
    </source>
</evidence>
<sequence>MRTGHAFALRGHSQDFLTFDHASMSSATDLNAHVFTFARRPRSGWLGKFASVILDLPLALGWMRRRLADYDVVVVSGLWNVATLAARLGLPRGRTPYIVFIHGMLDPYFKRANPLKSFMKQLLWLVNERVLVRHADRVLFTCEEERRLARRSYWPYSAREQVVAFGTADVPIPSQTQLAAFADHVPGLGDRPFLLFLSRIHEKKGVDLLIRGYAAWLRLNPGTSFDLVIAGPDNNGLRDRLKELARQEGVDSRIHWPGMLKGHAKWGAFRRCDAFILPSHQENFGIVIAEALACARPVLISDKVNIWREVADDGAGLVETDSVEGVTTLLQRWTSLSDDQRRLMEDAARATFSRRYDLNSAVKDLEHIMLETIQERGKVTDKIKMEVVAQ</sequence>
<accession>T0HYP1</accession>
<gene>
    <name evidence="3" type="ORF">L288_13905</name>
</gene>
<dbReference type="AlphaFoldDB" id="T0HYP1"/>
<organism evidence="3 4">
    <name type="scientific">Sphingobium quisquiliarum P25</name>
    <dbReference type="NCBI Taxonomy" id="1329909"/>
    <lineage>
        <taxon>Bacteria</taxon>
        <taxon>Pseudomonadati</taxon>
        <taxon>Pseudomonadota</taxon>
        <taxon>Alphaproteobacteria</taxon>
        <taxon>Sphingomonadales</taxon>
        <taxon>Sphingomonadaceae</taxon>
        <taxon>Sphingobium</taxon>
    </lineage>
</organism>
<dbReference type="PATRIC" id="fig|1329909.3.peg.2671"/>
<dbReference type="Pfam" id="PF13579">
    <property type="entry name" value="Glyco_trans_4_4"/>
    <property type="match status" value="1"/>
</dbReference>
<dbReference type="InterPro" id="IPR001296">
    <property type="entry name" value="Glyco_trans_1"/>
</dbReference>
<feature type="domain" description="Glycosyl transferase family 1" evidence="1">
    <location>
        <begin position="189"/>
        <end position="347"/>
    </location>
</feature>
<evidence type="ECO:0000313" key="3">
    <source>
        <dbReference type="EMBL" id="EQB04480.1"/>
    </source>
</evidence>
<evidence type="ECO:0000259" key="2">
    <source>
        <dbReference type="Pfam" id="PF13579"/>
    </source>
</evidence>
<dbReference type="Proteomes" id="UP000015525">
    <property type="component" value="Unassembled WGS sequence"/>
</dbReference>
<reference evidence="3 4" key="1">
    <citation type="journal article" date="2013" name="Genome Announc.">
        <title>Draft Genome Sequence of Sphingobium quisquiliarum Strain P25T, a Novel Hexachlorocyclohexane (HCH)-Degrading Bacterium Isolated from an HCH Dumpsite.</title>
        <authorList>
            <person name="Kumar Singh A."/>
            <person name="Sangwan N."/>
            <person name="Sharma A."/>
            <person name="Gupta V."/>
            <person name="Khurana J.P."/>
            <person name="Lal R."/>
        </authorList>
    </citation>
    <scope>NUCLEOTIDE SEQUENCE [LARGE SCALE GENOMIC DNA]</scope>
    <source>
        <strain evidence="3 4">P25</strain>
    </source>
</reference>
<feature type="domain" description="Glycosyltransferase subfamily 4-like N-terminal" evidence="2">
    <location>
        <begin position="4"/>
        <end position="155"/>
    </location>
</feature>
<dbReference type="SUPFAM" id="SSF53756">
    <property type="entry name" value="UDP-Glycosyltransferase/glycogen phosphorylase"/>
    <property type="match status" value="1"/>
</dbReference>
<dbReference type="Pfam" id="PF00534">
    <property type="entry name" value="Glycos_transf_1"/>
    <property type="match status" value="1"/>
</dbReference>
<dbReference type="PANTHER" id="PTHR45947">
    <property type="entry name" value="SULFOQUINOVOSYL TRANSFERASE SQD2"/>
    <property type="match status" value="1"/>
</dbReference>
<dbReference type="PANTHER" id="PTHR45947:SF3">
    <property type="entry name" value="SULFOQUINOVOSYL TRANSFERASE SQD2"/>
    <property type="match status" value="1"/>
</dbReference>
<dbReference type="Gene3D" id="3.40.50.2000">
    <property type="entry name" value="Glycogen Phosphorylase B"/>
    <property type="match status" value="2"/>
</dbReference>
<dbReference type="InterPro" id="IPR028098">
    <property type="entry name" value="Glyco_trans_4-like_N"/>
</dbReference>
<dbReference type="GO" id="GO:0016757">
    <property type="term" value="F:glycosyltransferase activity"/>
    <property type="evidence" value="ECO:0007669"/>
    <property type="project" value="InterPro"/>
</dbReference>
<evidence type="ECO:0000313" key="4">
    <source>
        <dbReference type="Proteomes" id="UP000015525"/>
    </source>
</evidence>
<keyword evidence="4" id="KW-1185">Reference proteome</keyword>
<evidence type="ECO:0008006" key="5">
    <source>
        <dbReference type="Google" id="ProtNLM"/>
    </source>
</evidence>
<dbReference type="EMBL" id="ATHO01000128">
    <property type="protein sequence ID" value="EQB04480.1"/>
    <property type="molecule type" value="Genomic_DNA"/>
</dbReference>
<proteinExistence type="predicted"/>
<protein>
    <recommendedName>
        <fullName evidence="5">Glycosyl transferase family 1 domain-containing protein</fullName>
    </recommendedName>
</protein>